<protein>
    <submittedName>
        <fullName evidence="2">Uncharacterized protein</fullName>
    </submittedName>
</protein>
<proteinExistence type="predicted"/>
<keyword evidence="3" id="KW-1185">Reference proteome</keyword>
<evidence type="ECO:0000313" key="3">
    <source>
        <dbReference type="Proteomes" id="UP000537592"/>
    </source>
</evidence>
<keyword evidence="1" id="KW-0472">Membrane</keyword>
<name>A0A7W5Z160_9HYPH</name>
<feature type="transmembrane region" description="Helical" evidence="1">
    <location>
        <begin position="20"/>
        <end position="40"/>
    </location>
</feature>
<sequence>MTEDQLGTNLLTLYAQLTPWVQAFVALLTCIVLLGIVYFIKETVVALTTPFIRRPTRRIIRRVQTRVLSRNGPTIELDE</sequence>
<evidence type="ECO:0000256" key="1">
    <source>
        <dbReference type="SAM" id="Phobius"/>
    </source>
</evidence>
<evidence type="ECO:0000313" key="2">
    <source>
        <dbReference type="EMBL" id="MBB3808107.1"/>
    </source>
</evidence>
<keyword evidence="1" id="KW-0812">Transmembrane</keyword>
<reference evidence="2 3" key="1">
    <citation type="submission" date="2020-08" db="EMBL/GenBank/DDBJ databases">
        <title>Genomic Encyclopedia of Type Strains, Phase IV (KMG-IV): sequencing the most valuable type-strain genomes for metagenomic binning, comparative biology and taxonomic classification.</title>
        <authorList>
            <person name="Goeker M."/>
        </authorList>
    </citation>
    <scope>NUCLEOTIDE SEQUENCE [LARGE SCALE GENOMIC DNA]</scope>
    <source>
        <strain evidence="2 3">DSM 28760</strain>
    </source>
</reference>
<dbReference type="Proteomes" id="UP000537592">
    <property type="component" value="Unassembled WGS sequence"/>
</dbReference>
<accession>A0A7W5Z160</accession>
<dbReference type="EMBL" id="JACICC010000001">
    <property type="protein sequence ID" value="MBB3808107.1"/>
    <property type="molecule type" value="Genomic_DNA"/>
</dbReference>
<organism evidence="2 3">
    <name type="scientific">Pseudochelatococcus contaminans</name>
    <dbReference type="NCBI Taxonomy" id="1538103"/>
    <lineage>
        <taxon>Bacteria</taxon>
        <taxon>Pseudomonadati</taxon>
        <taxon>Pseudomonadota</taxon>
        <taxon>Alphaproteobacteria</taxon>
        <taxon>Hyphomicrobiales</taxon>
        <taxon>Chelatococcaceae</taxon>
        <taxon>Pseudochelatococcus</taxon>
    </lineage>
</organism>
<comment type="caution">
    <text evidence="2">The sequence shown here is derived from an EMBL/GenBank/DDBJ whole genome shotgun (WGS) entry which is preliminary data.</text>
</comment>
<keyword evidence="1" id="KW-1133">Transmembrane helix</keyword>
<dbReference type="AlphaFoldDB" id="A0A7W5Z160"/>
<dbReference type="RefSeq" id="WP_183750146.1">
    <property type="nucleotide sequence ID" value="NZ_JACICC010000001.1"/>
</dbReference>
<gene>
    <name evidence="2" type="ORF">FHS81_000161</name>
</gene>